<name>A0A4T3F2U3_9SPHN</name>
<comment type="caution">
    <text evidence="2">The sequence shown here is derived from an EMBL/GenBank/DDBJ whole genome shotgun (WGS) entry which is preliminary data.</text>
</comment>
<keyword evidence="3" id="KW-1185">Reference proteome</keyword>
<dbReference type="AlphaFoldDB" id="A0A4T3F2U3"/>
<protein>
    <submittedName>
        <fullName evidence="2">Uncharacterized protein</fullName>
    </submittedName>
</protein>
<accession>A0A4T3F2U3</accession>
<proteinExistence type="predicted"/>
<organism evidence="2 3">
    <name type="scientific">Alteraurantiacibacter aquimixticola</name>
    <dbReference type="NCBI Taxonomy" id="2489173"/>
    <lineage>
        <taxon>Bacteria</taxon>
        <taxon>Pseudomonadati</taxon>
        <taxon>Pseudomonadota</taxon>
        <taxon>Alphaproteobacteria</taxon>
        <taxon>Sphingomonadales</taxon>
        <taxon>Erythrobacteraceae</taxon>
        <taxon>Alteraurantiacibacter</taxon>
    </lineage>
</organism>
<evidence type="ECO:0000256" key="1">
    <source>
        <dbReference type="SAM" id="MobiDB-lite"/>
    </source>
</evidence>
<sequence length="313" mass="34265">MHGLQTKFTTAEGEREWCDGLRALVEQGKLDEAEAVLVDALEGLEGDVAALCRATTRKRVELDGWAELVEAVEMYEGDPITGATLAIVNDADLAFEKGHYHAPEMLLNLYTDEVWSWSAASADDILDQCASDEPAFAGAQEDIETFLEISGLERLNTALLFHKQRFFFREDGPDHAPLRYVDFVVGNWWRALRFHQAVAAELAAMPLPGTVKLVTGLVGMRADAACLHRVTTAAPAVPYSPLAKRPVALPSANDAGPSMGSLADITVARNPFEEEEESVGGQLRRRVAEEAAATPAPEEPKRRMFGRMFARDV</sequence>
<dbReference type="EMBL" id="SSHH01000003">
    <property type="protein sequence ID" value="TIX49745.1"/>
    <property type="molecule type" value="Genomic_DNA"/>
</dbReference>
<gene>
    <name evidence="2" type="ORF">E5222_13100</name>
</gene>
<reference evidence="2 3" key="1">
    <citation type="submission" date="2019-04" db="EMBL/GenBank/DDBJ databases">
        <title>Altererythrobacter aquimixticola sp. nov., isolated from sediment of junction between the ocean and a freshwater spring.</title>
        <authorList>
            <person name="Yoon J.-H."/>
        </authorList>
    </citation>
    <scope>NUCLEOTIDE SEQUENCE [LARGE SCALE GENOMIC DNA]</scope>
    <source>
        <strain evidence="2 3">SSKS-13</strain>
    </source>
</reference>
<evidence type="ECO:0000313" key="3">
    <source>
        <dbReference type="Proteomes" id="UP000309389"/>
    </source>
</evidence>
<evidence type="ECO:0000313" key="2">
    <source>
        <dbReference type="EMBL" id="TIX49745.1"/>
    </source>
</evidence>
<dbReference type="Proteomes" id="UP000309389">
    <property type="component" value="Unassembled WGS sequence"/>
</dbReference>
<feature type="region of interest" description="Disordered" evidence="1">
    <location>
        <begin position="272"/>
        <end position="313"/>
    </location>
</feature>